<dbReference type="AlphaFoldDB" id="A0A0S3TAE8"/>
<protein>
    <submittedName>
        <fullName evidence="1">Uncharacterized protein</fullName>
    </submittedName>
</protein>
<dbReference type="Proteomes" id="UP000291084">
    <property type="component" value="Chromosome 11"/>
</dbReference>
<name>A0A0S3TAE8_PHAAN</name>
<gene>
    <name evidence="1" type="primary">Vigan.11G166800</name>
    <name evidence="1" type="ORF">VIGAN_11166800</name>
</gene>
<evidence type="ECO:0000313" key="1">
    <source>
        <dbReference type="EMBL" id="BAU02194.1"/>
    </source>
</evidence>
<evidence type="ECO:0000313" key="2">
    <source>
        <dbReference type="Proteomes" id="UP000291084"/>
    </source>
</evidence>
<keyword evidence="2" id="KW-1185">Reference proteome</keyword>
<reference evidence="1 2" key="1">
    <citation type="journal article" date="2015" name="Sci. Rep.">
        <title>The power of single molecule real-time sequencing technology in the de novo assembly of a eukaryotic genome.</title>
        <authorList>
            <person name="Sakai H."/>
            <person name="Naito K."/>
            <person name="Ogiso-Tanaka E."/>
            <person name="Takahashi Y."/>
            <person name="Iseki K."/>
            <person name="Muto C."/>
            <person name="Satou K."/>
            <person name="Teruya K."/>
            <person name="Shiroma A."/>
            <person name="Shimoji M."/>
            <person name="Hirano T."/>
            <person name="Itoh T."/>
            <person name="Kaga A."/>
            <person name="Tomooka N."/>
        </authorList>
    </citation>
    <scope>NUCLEOTIDE SEQUENCE [LARGE SCALE GENOMIC DNA]</scope>
    <source>
        <strain evidence="2">cv. Shumari</strain>
    </source>
</reference>
<proteinExistence type="predicted"/>
<sequence>MASKTTFHLPVRPFRRRMAGSDVYMAEKENFSSTYQTYTRPLGGAPMSIIVYKVGVAGLDVYKAEKKLFIYLSDI</sequence>
<dbReference type="EMBL" id="AP015044">
    <property type="protein sequence ID" value="BAU02194.1"/>
    <property type="molecule type" value="Genomic_DNA"/>
</dbReference>
<organism evidence="1 2">
    <name type="scientific">Vigna angularis var. angularis</name>
    <dbReference type="NCBI Taxonomy" id="157739"/>
    <lineage>
        <taxon>Eukaryota</taxon>
        <taxon>Viridiplantae</taxon>
        <taxon>Streptophyta</taxon>
        <taxon>Embryophyta</taxon>
        <taxon>Tracheophyta</taxon>
        <taxon>Spermatophyta</taxon>
        <taxon>Magnoliopsida</taxon>
        <taxon>eudicotyledons</taxon>
        <taxon>Gunneridae</taxon>
        <taxon>Pentapetalae</taxon>
        <taxon>rosids</taxon>
        <taxon>fabids</taxon>
        <taxon>Fabales</taxon>
        <taxon>Fabaceae</taxon>
        <taxon>Papilionoideae</taxon>
        <taxon>50 kb inversion clade</taxon>
        <taxon>NPAAA clade</taxon>
        <taxon>indigoferoid/millettioid clade</taxon>
        <taxon>Phaseoleae</taxon>
        <taxon>Vigna</taxon>
    </lineage>
</organism>
<accession>A0A0S3TAE8</accession>